<dbReference type="OrthoDB" id="1467230at2"/>
<dbReference type="EMBL" id="CP042433">
    <property type="protein sequence ID" value="QEC56805.1"/>
    <property type="molecule type" value="Genomic_DNA"/>
</dbReference>
<organism evidence="1 2">
    <name type="scientific">Flavisolibacter ginsenosidimutans</name>
    <dbReference type="NCBI Taxonomy" id="661481"/>
    <lineage>
        <taxon>Bacteria</taxon>
        <taxon>Pseudomonadati</taxon>
        <taxon>Bacteroidota</taxon>
        <taxon>Chitinophagia</taxon>
        <taxon>Chitinophagales</taxon>
        <taxon>Chitinophagaceae</taxon>
        <taxon>Flavisolibacter</taxon>
    </lineage>
</organism>
<evidence type="ECO:0000313" key="2">
    <source>
        <dbReference type="Proteomes" id="UP000321204"/>
    </source>
</evidence>
<protein>
    <recommendedName>
        <fullName evidence="3">Tetratricopeptide repeat protein</fullName>
    </recommendedName>
</protein>
<dbReference type="RefSeq" id="WP_146788278.1">
    <property type="nucleotide sequence ID" value="NZ_BAABIO010000003.1"/>
</dbReference>
<evidence type="ECO:0000313" key="1">
    <source>
        <dbReference type="EMBL" id="QEC56805.1"/>
    </source>
</evidence>
<accession>A0A5B8ULB9</accession>
<dbReference type="KEGG" id="fgg:FSB75_13155"/>
<proteinExistence type="predicted"/>
<dbReference type="AlphaFoldDB" id="A0A5B8ULB9"/>
<dbReference type="Proteomes" id="UP000321204">
    <property type="component" value="Chromosome"/>
</dbReference>
<gene>
    <name evidence="1" type="ORF">FSB75_13155</name>
</gene>
<sequence>MKPIYYVQCLLLVTTLLTNTRAKSQNIINDTVVLSTNAQVSFLFPSLIDKTTMSNPNGSYEAIVTKKNLLLKAQRKEANPQVLTVNEGSNTHTFVMVYNENVPALKRDWSNKKKLASYVKDKKARADARLAEADALLEKGQYDAALALYSRLQYDVEEAERQPIETKIAQCEQMSFAGKQKKYSDAMTRAASLEKAKKYREADSTYDVALGAKNDDPEALRKRAANRTVWFQDSKGKALDAFDDNNFILAKSGFAEAREIDSKTFQQCCKDKYETTLRKAPDQVFRLQRTKGNEAFDIHDWTVAKQAYDSALAVNKNDDYCSKRLIKIKEAVEKERDDEKKEAQYYALLSSAKGFAAAKEIDAAVAKYDAAMKLFPDRRFAKEKREALTKLKTNASAKR</sequence>
<dbReference type="SUPFAM" id="SSF48452">
    <property type="entry name" value="TPR-like"/>
    <property type="match status" value="1"/>
</dbReference>
<evidence type="ECO:0008006" key="3">
    <source>
        <dbReference type="Google" id="ProtNLM"/>
    </source>
</evidence>
<keyword evidence="2" id="KW-1185">Reference proteome</keyword>
<dbReference type="Gene3D" id="1.25.40.10">
    <property type="entry name" value="Tetratricopeptide repeat domain"/>
    <property type="match status" value="1"/>
</dbReference>
<reference evidence="1 2" key="1">
    <citation type="journal article" date="2015" name="Int. J. Syst. Evol. Microbiol.">
        <title>Flavisolibacter ginsenosidimutans sp. nov., with ginsenoside-converting activity isolated from soil used for cultivating ginseng.</title>
        <authorList>
            <person name="Zhao Y."/>
            <person name="Liu Q."/>
            <person name="Kang M.S."/>
            <person name="Jin F."/>
            <person name="Yu H."/>
            <person name="Im W.T."/>
        </authorList>
    </citation>
    <scope>NUCLEOTIDE SEQUENCE [LARGE SCALE GENOMIC DNA]</scope>
    <source>
        <strain evidence="1 2">Gsoil 636</strain>
    </source>
</reference>
<name>A0A5B8ULB9_9BACT</name>
<dbReference type="InterPro" id="IPR011990">
    <property type="entry name" value="TPR-like_helical_dom_sf"/>
</dbReference>